<accession>A0A0S4LIY3</accession>
<reference evidence="1 2" key="1">
    <citation type="submission" date="2015-10" db="EMBL/GenBank/DDBJ databases">
        <authorList>
            <person name="Gilbert D.G."/>
        </authorList>
    </citation>
    <scope>NUCLEOTIDE SEQUENCE [LARGE SCALE GENOMIC DNA]</scope>
    <source>
        <strain evidence="1">COMA1</strain>
    </source>
</reference>
<dbReference type="Proteomes" id="UP000199032">
    <property type="component" value="Unassembled WGS sequence"/>
</dbReference>
<gene>
    <name evidence="1" type="ORF">COMA1_30289</name>
</gene>
<sequence length="26" mass="2940">MESAHQQAIGVAVWPALQYKIPVKFK</sequence>
<dbReference type="AlphaFoldDB" id="A0A0S4LIY3"/>
<name>A0A0S4LIY3_9BACT</name>
<evidence type="ECO:0000313" key="1">
    <source>
        <dbReference type="EMBL" id="CUS36873.1"/>
    </source>
</evidence>
<dbReference type="STRING" id="1742972.COMA1_30289"/>
<proteinExistence type="predicted"/>
<keyword evidence="2" id="KW-1185">Reference proteome</keyword>
<protein>
    <submittedName>
        <fullName evidence="1">Uncharacterized protein</fullName>
    </submittedName>
</protein>
<organism evidence="1 2">
    <name type="scientific">Candidatus Nitrospira nitrosa</name>
    <dbReference type="NCBI Taxonomy" id="1742972"/>
    <lineage>
        <taxon>Bacteria</taxon>
        <taxon>Pseudomonadati</taxon>
        <taxon>Nitrospirota</taxon>
        <taxon>Nitrospiria</taxon>
        <taxon>Nitrospirales</taxon>
        <taxon>Nitrospiraceae</taxon>
        <taxon>Nitrospira</taxon>
    </lineage>
</organism>
<dbReference type="EMBL" id="CZQA01000009">
    <property type="protein sequence ID" value="CUS36873.1"/>
    <property type="molecule type" value="Genomic_DNA"/>
</dbReference>
<evidence type="ECO:0000313" key="2">
    <source>
        <dbReference type="Proteomes" id="UP000199032"/>
    </source>
</evidence>